<dbReference type="AlphaFoldDB" id="A0A6A6J1V2"/>
<dbReference type="RefSeq" id="XP_033691176.1">
    <property type="nucleotide sequence ID" value="XM_033822815.1"/>
</dbReference>
<organism evidence="2 3">
    <name type="scientific">Trematosphaeria pertusa</name>
    <dbReference type="NCBI Taxonomy" id="390896"/>
    <lineage>
        <taxon>Eukaryota</taxon>
        <taxon>Fungi</taxon>
        <taxon>Dikarya</taxon>
        <taxon>Ascomycota</taxon>
        <taxon>Pezizomycotina</taxon>
        <taxon>Dothideomycetes</taxon>
        <taxon>Pleosporomycetidae</taxon>
        <taxon>Pleosporales</taxon>
        <taxon>Massarineae</taxon>
        <taxon>Trematosphaeriaceae</taxon>
        <taxon>Trematosphaeria</taxon>
    </lineage>
</organism>
<evidence type="ECO:0008006" key="4">
    <source>
        <dbReference type="Google" id="ProtNLM"/>
    </source>
</evidence>
<keyword evidence="3" id="KW-1185">Reference proteome</keyword>
<evidence type="ECO:0000256" key="1">
    <source>
        <dbReference type="SAM" id="MobiDB-lite"/>
    </source>
</evidence>
<dbReference type="GeneID" id="54576145"/>
<feature type="non-terminal residue" evidence="2">
    <location>
        <position position="1"/>
    </location>
</feature>
<dbReference type="EMBL" id="ML987189">
    <property type="protein sequence ID" value="KAF2256172.1"/>
    <property type="molecule type" value="Genomic_DNA"/>
</dbReference>
<sequence>AIATPAPYSSDGPTLPMIGGGSEHTAGAPGDGKPERARKKRKTEDGGNGAAQAAPKTDLAPLYKPWMLLPPELLKMVEGKLGGRECWERNCVPVVFTRNQNVKAGVNRLKAYLGYERIPGSAVEIPEALGKDSAVIAVSAQGEATTKLVGIVELVRRIVAPGGEEEGGGVVETWYLYTCLASRTVEGKREGRNDGARAGGNEGENVGNAVEDEGFETRRVESGGEKEGVKSRKIPVLTVWMSRKSVPEFKNAFGEQVFRVQKVQEDD</sequence>
<accession>A0A6A6J1V2</accession>
<feature type="region of interest" description="Disordered" evidence="1">
    <location>
        <begin position="188"/>
        <end position="208"/>
    </location>
</feature>
<feature type="region of interest" description="Disordered" evidence="1">
    <location>
        <begin position="1"/>
        <end position="55"/>
    </location>
</feature>
<gene>
    <name evidence="2" type="ORF">BU26DRAFT_402334</name>
</gene>
<dbReference type="Proteomes" id="UP000800094">
    <property type="component" value="Unassembled WGS sequence"/>
</dbReference>
<evidence type="ECO:0000313" key="2">
    <source>
        <dbReference type="EMBL" id="KAF2256172.1"/>
    </source>
</evidence>
<name>A0A6A6J1V2_9PLEO</name>
<proteinExistence type="predicted"/>
<protein>
    <recommendedName>
        <fullName evidence="4">DNA/RNA-binding protein Alba-like domain-containing protein</fullName>
    </recommendedName>
</protein>
<feature type="non-terminal residue" evidence="2">
    <location>
        <position position="267"/>
    </location>
</feature>
<dbReference type="OrthoDB" id="424402at2759"/>
<reference evidence="2" key="1">
    <citation type="journal article" date="2020" name="Stud. Mycol.">
        <title>101 Dothideomycetes genomes: a test case for predicting lifestyles and emergence of pathogens.</title>
        <authorList>
            <person name="Haridas S."/>
            <person name="Albert R."/>
            <person name="Binder M."/>
            <person name="Bloem J."/>
            <person name="Labutti K."/>
            <person name="Salamov A."/>
            <person name="Andreopoulos B."/>
            <person name="Baker S."/>
            <person name="Barry K."/>
            <person name="Bills G."/>
            <person name="Bluhm B."/>
            <person name="Cannon C."/>
            <person name="Castanera R."/>
            <person name="Culley D."/>
            <person name="Daum C."/>
            <person name="Ezra D."/>
            <person name="Gonzalez J."/>
            <person name="Henrissat B."/>
            <person name="Kuo A."/>
            <person name="Liang C."/>
            <person name="Lipzen A."/>
            <person name="Lutzoni F."/>
            <person name="Magnuson J."/>
            <person name="Mondo S."/>
            <person name="Nolan M."/>
            <person name="Ohm R."/>
            <person name="Pangilinan J."/>
            <person name="Park H.-J."/>
            <person name="Ramirez L."/>
            <person name="Alfaro M."/>
            <person name="Sun H."/>
            <person name="Tritt A."/>
            <person name="Yoshinaga Y."/>
            <person name="Zwiers L.-H."/>
            <person name="Turgeon B."/>
            <person name="Goodwin S."/>
            <person name="Spatafora J."/>
            <person name="Crous P."/>
            <person name="Grigoriev I."/>
        </authorList>
    </citation>
    <scope>NUCLEOTIDE SEQUENCE</scope>
    <source>
        <strain evidence="2">CBS 122368</strain>
    </source>
</reference>
<evidence type="ECO:0000313" key="3">
    <source>
        <dbReference type="Proteomes" id="UP000800094"/>
    </source>
</evidence>